<keyword evidence="1" id="KW-1133">Transmembrane helix</keyword>
<proteinExistence type="predicted"/>
<keyword evidence="1" id="KW-0472">Membrane</keyword>
<dbReference type="OrthoDB" id="77989at2759"/>
<evidence type="ECO:0000259" key="2">
    <source>
        <dbReference type="PROSITE" id="PS51462"/>
    </source>
</evidence>
<gene>
    <name evidence="3" type="ORF">BJ878DRAFT_330760</name>
</gene>
<dbReference type="InterPro" id="IPR045121">
    <property type="entry name" value="CoAse"/>
</dbReference>
<evidence type="ECO:0000313" key="4">
    <source>
        <dbReference type="Proteomes" id="UP000887226"/>
    </source>
</evidence>
<dbReference type="PROSITE" id="PS51462">
    <property type="entry name" value="NUDIX"/>
    <property type="match status" value="1"/>
</dbReference>
<dbReference type="EMBL" id="MU253828">
    <property type="protein sequence ID" value="KAG9245845.1"/>
    <property type="molecule type" value="Genomic_DNA"/>
</dbReference>
<dbReference type="Pfam" id="PF00293">
    <property type="entry name" value="NUDIX"/>
    <property type="match status" value="1"/>
</dbReference>
<dbReference type="Gene3D" id="3.90.79.10">
    <property type="entry name" value="Nucleoside Triphosphate Pyrophosphohydrolase"/>
    <property type="match status" value="1"/>
</dbReference>
<dbReference type="InterPro" id="IPR000086">
    <property type="entry name" value="NUDIX_hydrolase_dom"/>
</dbReference>
<organism evidence="3 4">
    <name type="scientific">Calycina marina</name>
    <dbReference type="NCBI Taxonomy" id="1763456"/>
    <lineage>
        <taxon>Eukaryota</taxon>
        <taxon>Fungi</taxon>
        <taxon>Dikarya</taxon>
        <taxon>Ascomycota</taxon>
        <taxon>Pezizomycotina</taxon>
        <taxon>Leotiomycetes</taxon>
        <taxon>Helotiales</taxon>
        <taxon>Pezizellaceae</taxon>
        <taxon>Calycina</taxon>
    </lineage>
</organism>
<accession>A0A9P7Z5Q8</accession>
<dbReference type="Proteomes" id="UP000887226">
    <property type="component" value="Unassembled WGS sequence"/>
</dbReference>
<dbReference type="PANTHER" id="PTHR12992:SF44">
    <property type="entry name" value="NUDIX HYDROLASE DOMAIN-CONTAINING PROTEIN"/>
    <property type="match status" value="1"/>
</dbReference>
<reference evidence="3" key="1">
    <citation type="journal article" date="2021" name="IMA Fungus">
        <title>Genomic characterization of three marine fungi, including Emericellopsis atlantica sp. nov. with signatures of a generalist lifestyle and marine biomass degradation.</title>
        <authorList>
            <person name="Hagestad O.C."/>
            <person name="Hou L."/>
            <person name="Andersen J.H."/>
            <person name="Hansen E.H."/>
            <person name="Altermark B."/>
            <person name="Li C."/>
            <person name="Kuhnert E."/>
            <person name="Cox R.J."/>
            <person name="Crous P.W."/>
            <person name="Spatafora J.W."/>
            <person name="Lail K."/>
            <person name="Amirebrahimi M."/>
            <person name="Lipzen A."/>
            <person name="Pangilinan J."/>
            <person name="Andreopoulos W."/>
            <person name="Hayes R.D."/>
            <person name="Ng V."/>
            <person name="Grigoriev I.V."/>
            <person name="Jackson S.A."/>
            <person name="Sutton T.D.S."/>
            <person name="Dobson A.D.W."/>
            <person name="Rama T."/>
        </authorList>
    </citation>
    <scope>NUCLEOTIDE SEQUENCE</scope>
    <source>
        <strain evidence="3">TRa3180A</strain>
    </source>
</reference>
<keyword evidence="3" id="KW-0378">Hydrolase</keyword>
<dbReference type="AlphaFoldDB" id="A0A9P7Z5Q8"/>
<dbReference type="CDD" id="cd03426">
    <property type="entry name" value="NUDIX_CoAse_Nudt7"/>
    <property type="match status" value="1"/>
</dbReference>
<feature type="domain" description="Nudix hydrolase" evidence="2">
    <location>
        <begin position="40"/>
        <end position="220"/>
    </location>
</feature>
<dbReference type="PANTHER" id="PTHR12992">
    <property type="entry name" value="NUDIX HYDROLASE"/>
    <property type="match status" value="1"/>
</dbReference>
<dbReference type="InterPro" id="IPR015797">
    <property type="entry name" value="NUDIX_hydrolase-like_dom_sf"/>
</dbReference>
<keyword evidence="1" id="KW-0812">Transmembrane</keyword>
<protein>
    <submittedName>
        <fullName evidence="3">Nudix family hydrolase-like protein</fullName>
    </submittedName>
</protein>
<dbReference type="GO" id="GO:0010945">
    <property type="term" value="F:coenzyme A diphosphatase activity"/>
    <property type="evidence" value="ECO:0007669"/>
    <property type="project" value="InterPro"/>
</dbReference>
<evidence type="ECO:0000313" key="3">
    <source>
        <dbReference type="EMBL" id="KAG9245845.1"/>
    </source>
</evidence>
<keyword evidence="4" id="KW-1185">Reference proteome</keyword>
<dbReference type="SUPFAM" id="SSF55811">
    <property type="entry name" value="Nudix"/>
    <property type="match status" value="1"/>
</dbReference>
<feature type="transmembrane region" description="Helical" evidence="1">
    <location>
        <begin position="416"/>
        <end position="438"/>
    </location>
</feature>
<name>A0A9P7Z5Q8_9HELO</name>
<comment type="caution">
    <text evidence="3">The sequence shown here is derived from an EMBL/GenBank/DDBJ whole genome shotgun (WGS) entry which is preliminary data.</text>
</comment>
<sequence>MMAESSLDEASQKLIDSLHQTLTFLLGNPYPTIPNPPSCKKRASVALILRIRPSFTHPQPPNALLSDLTTSRSPSAQLSAFFSQSWVRLGSPECVFIKRSARVGDRWTSHVALPGGKRDPEDANDRETAIRETAEEVGLDLTDGSVICVGNLPERVVSTSWGKVPIMVLCPYVFIYTNADVPPVKLQPTEVASTHWVPLRVLLSPSSRTYEYVDVSDRFARQGGIATKALLRSVLWKMRFSAIRLIPSESVYCSSTAEFFPPQEFQPANQLSSSVASKLYSWYLGDNAASADKERPLLLWGLTLGVLADFLDQLPPHNAVTLWSYPTFTTWDARFIIHILTLRLKKHNTSKLRRANQTAIDSEAVAIAARRDNPWFIGGLSEGPKDGKGKGKGEGERKYAVGVMLEGYYDMARRGVWLAILGRTVAGLAVIAWVVRWYKRKT</sequence>
<evidence type="ECO:0000256" key="1">
    <source>
        <dbReference type="SAM" id="Phobius"/>
    </source>
</evidence>